<dbReference type="InterPro" id="IPR036935">
    <property type="entry name" value="Ribosomal_bL9_N_sf"/>
</dbReference>
<evidence type="ECO:0000256" key="2">
    <source>
        <dbReference type="ARBA" id="ARBA00022730"/>
    </source>
</evidence>
<dbReference type="PROSITE" id="PS00651">
    <property type="entry name" value="RIBOSOMAL_L9"/>
    <property type="match status" value="1"/>
</dbReference>
<evidence type="ECO:0000259" key="8">
    <source>
        <dbReference type="PROSITE" id="PS00651"/>
    </source>
</evidence>
<dbReference type="NCBIfam" id="TIGR00158">
    <property type="entry name" value="L9"/>
    <property type="match status" value="1"/>
</dbReference>
<comment type="function">
    <text evidence="7">Binds to the 23S rRNA.</text>
</comment>
<dbReference type="InterPro" id="IPR020070">
    <property type="entry name" value="Ribosomal_bL9_N"/>
</dbReference>
<keyword evidence="4 7" id="KW-0689">Ribosomal protein</keyword>
<dbReference type="Gene3D" id="3.10.430.100">
    <property type="entry name" value="Ribosomal protein L9, C-terminal domain"/>
    <property type="match status" value="1"/>
</dbReference>
<dbReference type="Pfam" id="PF01281">
    <property type="entry name" value="Ribosomal_L9_N"/>
    <property type="match status" value="1"/>
</dbReference>
<feature type="domain" description="Ribosomal protein L9" evidence="8">
    <location>
        <begin position="13"/>
        <end position="40"/>
    </location>
</feature>
<evidence type="ECO:0000256" key="7">
    <source>
        <dbReference type="HAMAP-Rule" id="MF_00503"/>
    </source>
</evidence>
<dbReference type="InterPro" id="IPR020069">
    <property type="entry name" value="Ribosomal_bL9_C"/>
</dbReference>
<reference evidence="9 10" key="1">
    <citation type="journal article" date="2016" name="Nat. Commun.">
        <title>Thousands of microbial genomes shed light on interconnected biogeochemical processes in an aquifer system.</title>
        <authorList>
            <person name="Anantharaman K."/>
            <person name="Brown C.T."/>
            <person name="Hug L.A."/>
            <person name="Sharon I."/>
            <person name="Castelle C.J."/>
            <person name="Probst A.J."/>
            <person name="Thomas B.C."/>
            <person name="Singh A."/>
            <person name="Wilkins M.J."/>
            <person name="Karaoz U."/>
            <person name="Brodie E.L."/>
            <person name="Williams K.H."/>
            <person name="Hubbard S.S."/>
            <person name="Banfield J.F."/>
        </authorList>
    </citation>
    <scope>NUCLEOTIDE SEQUENCE [LARGE SCALE GENOMIC DNA]</scope>
</reference>
<dbReference type="HAMAP" id="MF_00503">
    <property type="entry name" value="Ribosomal_bL9"/>
    <property type="match status" value="1"/>
</dbReference>
<dbReference type="GO" id="GO:0005840">
    <property type="term" value="C:ribosome"/>
    <property type="evidence" value="ECO:0007669"/>
    <property type="project" value="UniProtKB-KW"/>
</dbReference>
<keyword evidence="3 7" id="KW-0694">RNA-binding</keyword>
<accession>A0A1G2CB36</accession>
<dbReference type="PANTHER" id="PTHR21368">
    <property type="entry name" value="50S RIBOSOMAL PROTEIN L9"/>
    <property type="match status" value="1"/>
</dbReference>
<keyword evidence="2 7" id="KW-0699">rRNA-binding</keyword>
<evidence type="ECO:0000313" key="9">
    <source>
        <dbReference type="EMBL" id="OGY98582.1"/>
    </source>
</evidence>
<proteinExistence type="inferred from homology"/>
<comment type="similarity">
    <text evidence="1 7">Belongs to the bacterial ribosomal protein bL9 family.</text>
</comment>
<evidence type="ECO:0000256" key="5">
    <source>
        <dbReference type="ARBA" id="ARBA00023274"/>
    </source>
</evidence>
<dbReference type="InterPro" id="IPR000244">
    <property type="entry name" value="Ribosomal_bL9"/>
</dbReference>
<evidence type="ECO:0000256" key="3">
    <source>
        <dbReference type="ARBA" id="ARBA00022884"/>
    </source>
</evidence>
<dbReference type="GO" id="GO:1990904">
    <property type="term" value="C:ribonucleoprotein complex"/>
    <property type="evidence" value="ECO:0007669"/>
    <property type="project" value="UniProtKB-KW"/>
</dbReference>
<dbReference type="Pfam" id="PF03948">
    <property type="entry name" value="Ribosomal_L9_C"/>
    <property type="match status" value="1"/>
</dbReference>
<dbReference type="EMBL" id="MHKY01000031">
    <property type="protein sequence ID" value="OGY98582.1"/>
    <property type="molecule type" value="Genomic_DNA"/>
</dbReference>
<dbReference type="GO" id="GO:0003735">
    <property type="term" value="F:structural constituent of ribosome"/>
    <property type="evidence" value="ECO:0007669"/>
    <property type="project" value="InterPro"/>
</dbReference>
<dbReference type="GO" id="GO:0006412">
    <property type="term" value="P:translation"/>
    <property type="evidence" value="ECO:0007669"/>
    <property type="project" value="UniProtKB-UniRule"/>
</dbReference>
<dbReference type="Proteomes" id="UP000178796">
    <property type="component" value="Unassembled WGS sequence"/>
</dbReference>
<evidence type="ECO:0000256" key="4">
    <source>
        <dbReference type="ARBA" id="ARBA00022980"/>
    </source>
</evidence>
<sequence length="145" mass="15819">MRVLLVRDVPGVGKKNEVRTVPDGYGRNFLIPQGLARMATEGVVRETSMRHDQEEKRREELLLAHRAAAERLKGMKLSLEVKAGEKGEVWSPVGAKDIAKALAGKGLGNIEVKLERPLKQLGAHRVTVDFGLGVTCSLSVELTPS</sequence>
<evidence type="ECO:0000256" key="6">
    <source>
        <dbReference type="ARBA" id="ARBA00035292"/>
    </source>
</evidence>
<evidence type="ECO:0000256" key="1">
    <source>
        <dbReference type="ARBA" id="ARBA00010605"/>
    </source>
</evidence>
<gene>
    <name evidence="7" type="primary">rplI</name>
    <name evidence="9" type="ORF">A3E09_01720</name>
</gene>
<organism evidence="9 10">
    <name type="scientific">Candidatus Liptonbacteria bacterium RIFCSPHIGHO2_12_FULL_60_13</name>
    <dbReference type="NCBI Taxonomy" id="1798648"/>
    <lineage>
        <taxon>Bacteria</taxon>
        <taxon>Candidatus Liptoniibacteriota</taxon>
    </lineage>
</organism>
<dbReference type="InterPro" id="IPR020594">
    <property type="entry name" value="Ribosomal_bL9_bac/chp"/>
</dbReference>
<comment type="caution">
    <text evidence="9">The sequence shown here is derived from an EMBL/GenBank/DDBJ whole genome shotgun (WGS) entry which is preliminary data.</text>
</comment>
<dbReference type="AlphaFoldDB" id="A0A1G2CB36"/>
<dbReference type="InterPro" id="IPR036791">
    <property type="entry name" value="Ribosomal_bL9_C_sf"/>
</dbReference>
<dbReference type="InterPro" id="IPR009027">
    <property type="entry name" value="Ribosomal_bL9/RNase_H1_N"/>
</dbReference>
<keyword evidence="5 7" id="KW-0687">Ribonucleoprotein</keyword>
<name>A0A1G2CB36_9BACT</name>
<dbReference type="GO" id="GO:0019843">
    <property type="term" value="F:rRNA binding"/>
    <property type="evidence" value="ECO:0007669"/>
    <property type="project" value="UniProtKB-UniRule"/>
</dbReference>
<dbReference type="SUPFAM" id="SSF55658">
    <property type="entry name" value="L9 N-domain-like"/>
    <property type="match status" value="1"/>
</dbReference>
<protein>
    <recommendedName>
        <fullName evidence="6 7">Large ribosomal subunit protein bL9</fullName>
    </recommendedName>
</protein>
<dbReference type="Gene3D" id="3.40.5.10">
    <property type="entry name" value="Ribosomal protein L9, N-terminal domain"/>
    <property type="match status" value="1"/>
</dbReference>
<dbReference type="SUPFAM" id="SSF55653">
    <property type="entry name" value="Ribosomal protein L9 C-domain"/>
    <property type="match status" value="1"/>
</dbReference>
<evidence type="ECO:0000313" key="10">
    <source>
        <dbReference type="Proteomes" id="UP000178796"/>
    </source>
</evidence>